<organism evidence="1 2">
    <name type="scientific">Pistacia integerrima</name>
    <dbReference type="NCBI Taxonomy" id="434235"/>
    <lineage>
        <taxon>Eukaryota</taxon>
        <taxon>Viridiplantae</taxon>
        <taxon>Streptophyta</taxon>
        <taxon>Embryophyta</taxon>
        <taxon>Tracheophyta</taxon>
        <taxon>Spermatophyta</taxon>
        <taxon>Magnoliopsida</taxon>
        <taxon>eudicotyledons</taxon>
        <taxon>Gunneridae</taxon>
        <taxon>Pentapetalae</taxon>
        <taxon>rosids</taxon>
        <taxon>malvids</taxon>
        <taxon>Sapindales</taxon>
        <taxon>Anacardiaceae</taxon>
        <taxon>Pistacia</taxon>
    </lineage>
</organism>
<evidence type="ECO:0000313" key="2">
    <source>
        <dbReference type="Proteomes" id="UP001163603"/>
    </source>
</evidence>
<gene>
    <name evidence="1" type="ORF">Pint_07051</name>
</gene>
<sequence>MEIELSNVIRDSSSTTAGYRLPPPLATVIRDSSSTTTGYPLQTHTFQATNLSPSTTTNLSFSKVHSMEKDTVSEGTKYKLSLSFPSDYPLKPPKVKFETDCFRPNVDVYGNICWTFFRTILISVQSLLGEPNISFPLNSQAAQLWSNREVIFRREEMVYWLYYLTKASLNHADRIELLLALIRTGFHEFALQLLEKHKELATAYYETEKKKKKETALDALAQLPVANQQGIWKRIEGCFNRFVFGHEEVEVKKLNPLDVEAKNRDGKTPRALFSQEHQKLKDDGEKWMKDTANYCMVVASLITTMVFAAALAIQGGTSDETGTPHFRITHLPFL</sequence>
<keyword evidence="2" id="KW-1185">Reference proteome</keyword>
<comment type="caution">
    <text evidence="1">The sequence shown here is derived from an EMBL/GenBank/DDBJ whole genome shotgun (WGS) entry which is preliminary data.</text>
</comment>
<reference evidence="2" key="1">
    <citation type="journal article" date="2023" name="G3 (Bethesda)">
        <title>Genome assembly and association tests identify interacting loci associated with vigor, precocity, and sex in interspecific pistachio rootstocks.</title>
        <authorList>
            <person name="Palmer W."/>
            <person name="Jacygrad E."/>
            <person name="Sagayaradj S."/>
            <person name="Cavanaugh K."/>
            <person name="Han R."/>
            <person name="Bertier L."/>
            <person name="Beede B."/>
            <person name="Kafkas S."/>
            <person name="Golino D."/>
            <person name="Preece J."/>
            <person name="Michelmore R."/>
        </authorList>
    </citation>
    <scope>NUCLEOTIDE SEQUENCE [LARGE SCALE GENOMIC DNA]</scope>
</reference>
<dbReference type="Proteomes" id="UP001163603">
    <property type="component" value="Chromosome 10"/>
</dbReference>
<accession>A0ACC0XWM5</accession>
<evidence type="ECO:0000313" key="1">
    <source>
        <dbReference type="EMBL" id="KAJ0025096.1"/>
    </source>
</evidence>
<proteinExistence type="predicted"/>
<name>A0ACC0XWM5_9ROSI</name>
<dbReference type="EMBL" id="CM047745">
    <property type="protein sequence ID" value="KAJ0025096.1"/>
    <property type="molecule type" value="Genomic_DNA"/>
</dbReference>
<protein>
    <submittedName>
        <fullName evidence="1">Uncharacterized protein</fullName>
    </submittedName>
</protein>